<feature type="region of interest" description="Disordered" evidence="4">
    <location>
        <begin position="568"/>
        <end position="597"/>
    </location>
</feature>
<dbReference type="InterPro" id="IPR002586">
    <property type="entry name" value="CobQ/CobB/MinD/ParA_Nub-bd_dom"/>
</dbReference>
<keyword evidence="8" id="KW-1185">Reference proteome</keyword>
<reference evidence="7 8" key="1">
    <citation type="submission" date="2024-02" db="EMBL/GenBank/DDBJ databases">
        <authorList>
            <person name="Grouzdev D."/>
        </authorList>
    </citation>
    <scope>NUCLEOTIDE SEQUENCE [LARGE SCALE GENOMIC DNA]</scope>
    <source>
        <strain evidence="7 8">9N</strain>
    </source>
</reference>
<dbReference type="InterPro" id="IPR050445">
    <property type="entry name" value="Bact_polysacc_biosynth/exp"/>
</dbReference>
<dbReference type="CDD" id="cd05387">
    <property type="entry name" value="BY-kinase"/>
    <property type="match status" value="1"/>
</dbReference>
<evidence type="ECO:0000256" key="3">
    <source>
        <dbReference type="SAM" id="Coils"/>
    </source>
</evidence>
<dbReference type="RefSeq" id="WP_332079877.1">
    <property type="nucleotide sequence ID" value="NZ_JAZHYN010000001.1"/>
</dbReference>
<feature type="domain" description="CobQ/CobB/MinD/ParA nucleotide binding" evidence="5">
    <location>
        <begin position="373"/>
        <end position="547"/>
    </location>
</feature>
<keyword evidence="2" id="KW-0067">ATP-binding</keyword>
<evidence type="ECO:0000259" key="6">
    <source>
        <dbReference type="Pfam" id="PF13807"/>
    </source>
</evidence>
<keyword evidence="3" id="KW-0175">Coiled coil</keyword>
<evidence type="ECO:0000256" key="1">
    <source>
        <dbReference type="ARBA" id="ARBA00022741"/>
    </source>
</evidence>
<organism evidence="7 8">
    <name type="scientific">Methylocystis borbori</name>
    <dbReference type="NCBI Taxonomy" id="3118750"/>
    <lineage>
        <taxon>Bacteria</taxon>
        <taxon>Pseudomonadati</taxon>
        <taxon>Pseudomonadota</taxon>
        <taxon>Alphaproteobacteria</taxon>
        <taxon>Hyphomicrobiales</taxon>
        <taxon>Methylocystaceae</taxon>
        <taxon>Methylocystis</taxon>
    </lineage>
</organism>
<dbReference type="EC" id="2.7.10.2" evidence="7"/>
<dbReference type="InterPro" id="IPR027417">
    <property type="entry name" value="P-loop_NTPase"/>
</dbReference>
<evidence type="ECO:0000256" key="2">
    <source>
        <dbReference type="ARBA" id="ARBA00022840"/>
    </source>
</evidence>
<evidence type="ECO:0000313" key="7">
    <source>
        <dbReference type="EMBL" id="MEF3364987.1"/>
    </source>
</evidence>
<proteinExistence type="predicted"/>
<sequence length="597" mass="64964">MDAVLGGRAVKPVAGSRLVDVSYTDTEPARAQRVANAFGEAFIAANLDKRFQANAYAKSFLEDQLQHLKLRLEEAEKAQLAFAEKEQIVATTDKTSIAETNLAAANAALGGIIAERIRNEQSWRQVQDASGIDLPQILSNKGIEDLRARRNQLETEYQEKSETFRPDYPDMVKLKNKIKEIDRQLGFEIKTIKGSLKAAFEASLSQENEMKQRVENLRREALDLQKRSIQYNLLKREVDTTRSLYENLLQRYKEVDVAGGAGSNNVFIVDAAQTPGAPSSPNVSKSLMMAMALGLACGVAAAFALEHFDDRIYSPLDAELATGLPLLGVIPMIKDPKELAAQFVDQRSALSEAYRSTCTSLQFSTEAGLPKSILITSAAPSEGKSSTAYGVARQFAAIGLKVLLVDADLRRPSLHKKLDINNDVGLSSYLTRKCEMRFAIRRPEGSDEKVYFLTAGPLPPNPVELLNGPRFASLINVSGQVFDLIVIDGPPVAGMADTLVLANITEATLFVIAGGQGRVSSVRNALKRLAQARARPVGMILNKSDARLASYGYGYGCGYSYEEVYEEGRGSDTAPGADEGPEHTQPLQKLSDEAAVG</sequence>
<dbReference type="InterPro" id="IPR032807">
    <property type="entry name" value="GNVR"/>
</dbReference>
<keyword evidence="7" id="KW-0808">Transferase</keyword>
<dbReference type="EMBL" id="JAZHYN010000001">
    <property type="protein sequence ID" value="MEF3364987.1"/>
    <property type="molecule type" value="Genomic_DNA"/>
</dbReference>
<name>A0ABU7XD59_9HYPH</name>
<dbReference type="PANTHER" id="PTHR32309">
    <property type="entry name" value="TYROSINE-PROTEIN KINASE"/>
    <property type="match status" value="1"/>
</dbReference>
<gene>
    <name evidence="7" type="ORF">V3H18_00400</name>
</gene>
<keyword evidence="1" id="KW-0547">Nucleotide-binding</keyword>
<evidence type="ECO:0000313" key="8">
    <source>
        <dbReference type="Proteomes" id="UP001350748"/>
    </source>
</evidence>
<dbReference type="Pfam" id="PF13807">
    <property type="entry name" value="GNVR"/>
    <property type="match status" value="1"/>
</dbReference>
<protein>
    <submittedName>
        <fullName evidence="7">Polysaccharide biosynthesis tyrosine autokinase</fullName>
        <ecNumber evidence="7">2.7.10.2</ecNumber>
    </submittedName>
</protein>
<dbReference type="Pfam" id="PF01656">
    <property type="entry name" value="CbiA"/>
    <property type="match status" value="1"/>
</dbReference>
<accession>A0ABU7XD59</accession>
<evidence type="ECO:0000259" key="5">
    <source>
        <dbReference type="Pfam" id="PF01656"/>
    </source>
</evidence>
<dbReference type="Proteomes" id="UP001350748">
    <property type="component" value="Unassembled WGS sequence"/>
</dbReference>
<dbReference type="InterPro" id="IPR005702">
    <property type="entry name" value="Wzc-like_C"/>
</dbReference>
<feature type="domain" description="Tyrosine-protein kinase G-rich" evidence="6">
    <location>
        <begin position="234"/>
        <end position="304"/>
    </location>
</feature>
<comment type="caution">
    <text evidence="7">The sequence shown here is derived from an EMBL/GenBank/DDBJ whole genome shotgun (WGS) entry which is preliminary data.</text>
</comment>
<evidence type="ECO:0000256" key="4">
    <source>
        <dbReference type="SAM" id="MobiDB-lite"/>
    </source>
</evidence>
<dbReference type="Gene3D" id="3.40.50.300">
    <property type="entry name" value="P-loop containing nucleotide triphosphate hydrolases"/>
    <property type="match status" value="1"/>
</dbReference>
<dbReference type="PANTHER" id="PTHR32309:SF13">
    <property type="entry name" value="FERRIC ENTEROBACTIN TRANSPORT PROTEIN FEPE"/>
    <property type="match status" value="1"/>
</dbReference>
<dbReference type="GO" id="GO:0004715">
    <property type="term" value="F:non-membrane spanning protein tyrosine kinase activity"/>
    <property type="evidence" value="ECO:0007669"/>
    <property type="project" value="UniProtKB-EC"/>
</dbReference>
<dbReference type="SUPFAM" id="SSF52540">
    <property type="entry name" value="P-loop containing nucleoside triphosphate hydrolases"/>
    <property type="match status" value="1"/>
</dbReference>
<dbReference type="NCBIfam" id="TIGR01007">
    <property type="entry name" value="eps_fam"/>
    <property type="match status" value="1"/>
</dbReference>
<feature type="coiled-coil region" evidence="3">
    <location>
        <begin position="200"/>
        <end position="251"/>
    </location>
</feature>